<proteinExistence type="inferred from homology"/>
<organism evidence="11 12">
    <name type="scientific">Corynebacterium massiliense DSM 45435</name>
    <dbReference type="NCBI Taxonomy" id="1121364"/>
    <lineage>
        <taxon>Bacteria</taxon>
        <taxon>Bacillati</taxon>
        <taxon>Actinomycetota</taxon>
        <taxon>Actinomycetes</taxon>
        <taxon>Mycobacteriales</taxon>
        <taxon>Corynebacteriaceae</taxon>
        <taxon>Corynebacterium</taxon>
    </lineage>
</organism>
<evidence type="ECO:0000256" key="2">
    <source>
        <dbReference type="ARBA" id="ARBA00006742"/>
    </source>
</evidence>
<comment type="subcellular location">
    <subcellularLocation>
        <location evidence="1">Cell membrane</location>
        <topology evidence="1">Single-pass membrane protein</topology>
    </subcellularLocation>
</comment>
<dbReference type="InterPro" id="IPR003849">
    <property type="entry name" value="Preprotein_translocase_YajC"/>
</dbReference>
<keyword evidence="9" id="KW-0472">Membrane</keyword>
<keyword evidence="8" id="KW-0811">Translocation</keyword>
<evidence type="ECO:0000256" key="8">
    <source>
        <dbReference type="ARBA" id="ARBA00023010"/>
    </source>
</evidence>
<dbReference type="PANTHER" id="PTHR33909:SF1">
    <property type="entry name" value="SEC TRANSLOCON ACCESSORY COMPLEX SUBUNIT YAJC"/>
    <property type="match status" value="1"/>
</dbReference>
<evidence type="ECO:0000256" key="7">
    <source>
        <dbReference type="ARBA" id="ARBA00022989"/>
    </source>
</evidence>
<gene>
    <name evidence="11" type="ORF">CMASS_05895</name>
</gene>
<feature type="compositionally biased region" description="Low complexity" evidence="10">
    <location>
        <begin position="86"/>
        <end position="101"/>
    </location>
</feature>
<dbReference type="Proteomes" id="UP001220064">
    <property type="component" value="Chromosome"/>
</dbReference>
<keyword evidence="6" id="KW-0653">Protein transport</keyword>
<evidence type="ECO:0000256" key="3">
    <source>
        <dbReference type="ARBA" id="ARBA00022448"/>
    </source>
</evidence>
<keyword evidence="12" id="KW-1185">Reference proteome</keyword>
<keyword evidence="7" id="KW-1133">Transmembrane helix</keyword>
<evidence type="ECO:0000256" key="10">
    <source>
        <dbReference type="SAM" id="MobiDB-lite"/>
    </source>
</evidence>
<dbReference type="NCBIfam" id="TIGR00739">
    <property type="entry name" value="yajC"/>
    <property type="match status" value="1"/>
</dbReference>
<accession>A0ABY7U7E2</accession>
<keyword evidence="3" id="KW-0813">Transport</keyword>
<evidence type="ECO:0000256" key="5">
    <source>
        <dbReference type="ARBA" id="ARBA00022692"/>
    </source>
</evidence>
<comment type="similarity">
    <text evidence="2">Belongs to the YajC family.</text>
</comment>
<reference evidence="11 12" key="1">
    <citation type="submission" date="2020-10" db="EMBL/GenBank/DDBJ databases">
        <title>Complete genome sequence of Corynebacterium massiliense DSM 45435, type strain of Corynebacterium massiliense.</title>
        <authorList>
            <person name="Busche T."/>
            <person name="Kalinowski J."/>
            <person name="Ruckert C."/>
        </authorList>
    </citation>
    <scope>NUCLEOTIDE SEQUENCE [LARGE SCALE GENOMIC DNA]</scope>
    <source>
        <strain evidence="11 12">DSM 45435</strain>
    </source>
</reference>
<sequence>MEYLLIGLVFILLLIPTIVTVRKQQKQQKKIASFQSQLAPGQRVITAGGIHGAVSEVRQGEVDLEIARGVVITLDKMGIIRPESEGQAALGSDAQQAAARANADRGEAERGDAPRDTDAGDGSARPLSE</sequence>
<keyword evidence="5" id="KW-0812">Transmembrane</keyword>
<dbReference type="EMBL" id="CP063189">
    <property type="protein sequence ID" value="WCZ32620.1"/>
    <property type="molecule type" value="Genomic_DNA"/>
</dbReference>
<evidence type="ECO:0000313" key="12">
    <source>
        <dbReference type="Proteomes" id="UP001220064"/>
    </source>
</evidence>
<protein>
    <submittedName>
        <fullName evidence="11">Preprotein translocase subunit YajC</fullName>
    </submittedName>
</protein>
<dbReference type="RefSeq" id="WP_022862094.1">
    <property type="nucleotide sequence ID" value="NZ_ATVG01000001.1"/>
</dbReference>
<evidence type="ECO:0000256" key="4">
    <source>
        <dbReference type="ARBA" id="ARBA00022475"/>
    </source>
</evidence>
<evidence type="ECO:0000313" key="11">
    <source>
        <dbReference type="EMBL" id="WCZ32620.1"/>
    </source>
</evidence>
<dbReference type="PANTHER" id="PTHR33909">
    <property type="entry name" value="SEC TRANSLOCON ACCESSORY COMPLEX SUBUNIT YAJC"/>
    <property type="match status" value="1"/>
</dbReference>
<evidence type="ECO:0000256" key="1">
    <source>
        <dbReference type="ARBA" id="ARBA00004162"/>
    </source>
</evidence>
<evidence type="ECO:0000256" key="9">
    <source>
        <dbReference type="ARBA" id="ARBA00023136"/>
    </source>
</evidence>
<feature type="compositionally biased region" description="Basic and acidic residues" evidence="10">
    <location>
        <begin position="102"/>
        <end position="118"/>
    </location>
</feature>
<dbReference type="SMART" id="SM01323">
    <property type="entry name" value="YajC"/>
    <property type="match status" value="1"/>
</dbReference>
<evidence type="ECO:0000256" key="6">
    <source>
        <dbReference type="ARBA" id="ARBA00022927"/>
    </source>
</evidence>
<dbReference type="Pfam" id="PF02699">
    <property type="entry name" value="YajC"/>
    <property type="match status" value="1"/>
</dbReference>
<name>A0ABY7U7E2_9CORY</name>
<feature type="region of interest" description="Disordered" evidence="10">
    <location>
        <begin position="85"/>
        <end position="129"/>
    </location>
</feature>
<keyword evidence="4" id="KW-1003">Cell membrane</keyword>